<feature type="chain" id="PRO_5031410513" description="Helicase-associated domain-containing protein" evidence="1">
    <location>
        <begin position="18"/>
        <end position="277"/>
    </location>
</feature>
<evidence type="ECO:0000256" key="1">
    <source>
        <dbReference type="SAM" id="SignalP"/>
    </source>
</evidence>
<keyword evidence="1" id="KW-0732">Signal</keyword>
<gene>
    <name evidence="3" type="ORF">GOCE00092_LOCUS18678</name>
</gene>
<dbReference type="EMBL" id="HBGK01036055">
    <property type="protein sequence ID" value="CAD9294768.1"/>
    <property type="molecule type" value="Transcribed_RNA"/>
</dbReference>
<name>A0A7S1VDU6_9STRA</name>
<organism evidence="3">
    <name type="scientific">Grammatophora oceanica</name>
    <dbReference type="NCBI Taxonomy" id="210454"/>
    <lineage>
        <taxon>Eukaryota</taxon>
        <taxon>Sar</taxon>
        <taxon>Stramenopiles</taxon>
        <taxon>Ochrophyta</taxon>
        <taxon>Bacillariophyta</taxon>
        <taxon>Fragilariophyceae</taxon>
        <taxon>Fragilariophycidae</taxon>
        <taxon>Rhabdonematales</taxon>
        <taxon>Grammatophoraceae</taxon>
        <taxon>Grammatophora</taxon>
    </lineage>
</organism>
<dbReference type="InterPro" id="IPR005114">
    <property type="entry name" value="Helicase_assoc"/>
</dbReference>
<dbReference type="AlphaFoldDB" id="A0A7S1VDU6"/>
<reference evidence="3" key="1">
    <citation type="submission" date="2021-01" db="EMBL/GenBank/DDBJ databases">
        <authorList>
            <person name="Corre E."/>
            <person name="Pelletier E."/>
            <person name="Niang G."/>
            <person name="Scheremetjew M."/>
            <person name="Finn R."/>
            <person name="Kale V."/>
            <person name="Holt S."/>
            <person name="Cochrane G."/>
            <person name="Meng A."/>
            <person name="Brown T."/>
            <person name="Cohen L."/>
        </authorList>
    </citation>
    <scope>NUCLEOTIDE SEQUENCE</scope>
    <source>
        <strain evidence="3">CCMP 410</strain>
    </source>
</reference>
<protein>
    <recommendedName>
        <fullName evidence="2">Helicase-associated domain-containing protein</fullName>
    </recommendedName>
</protein>
<accession>A0A7S1VDU6</accession>
<evidence type="ECO:0000259" key="2">
    <source>
        <dbReference type="Pfam" id="PF03457"/>
    </source>
</evidence>
<sequence>MKVSIVLLIVLSGKVTGWVSRTMNSRTMCRHNSHFGIERSDVMVSTRAPDCLLMVSRSTEEGQQTSSSKEDVIVSPVLKQVYPKLVEYVKTYGHANIPLGSTEGRQCKTLRRLHIQQKLTEKETSLLEDLNFTFSSMEDVYFTGDFDEMLPKLLAYEEEHHDQYQIPKKYKRDPELGAWVTGIRRLGPNGVDPKHAERLDEVNFMWKSKRKCGSKFMKQYRAIRERIETEGQEAVLADEATQKWVRAQRDTYRRGTLSEARQHYMANICGREDWYEI</sequence>
<proteinExistence type="predicted"/>
<dbReference type="Pfam" id="PF03457">
    <property type="entry name" value="HA"/>
    <property type="match status" value="1"/>
</dbReference>
<feature type="signal peptide" evidence="1">
    <location>
        <begin position="1"/>
        <end position="17"/>
    </location>
</feature>
<feature type="domain" description="Helicase-associated" evidence="2">
    <location>
        <begin position="145"/>
        <end position="204"/>
    </location>
</feature>
<evidence type="ECO:0000313" key="3">
    <source>
        <dbReference type="EMBL" id="CAD9294768.1"/>
    </source>
</evidence>
<dbReference type="PANTHER" id="PTHR33418">
    <property type="entry name" value="HELICASE-ASSOCIATED"/>
    <property type="match status" value="1"/>
</dbReference>
<dbReference type="PANTHER" id="PTHR33418:SF1">
    <property type="entry name" value="HELICASE-ASSOCIATED DOMAIN-CONTAINING PROTEIN"/>
    <property type="match status" value="1"/>
</dbReference>